<dbReference type="InterPro" id="IPR004101">
    <property type="entry name" value="Mur_ligase_C"/>
</dbReference>
<dbReference type="EC" id="6.3.2.17" evidence="2"/>
<keyword evidence="3" id="KW-0436">Ligase</keyword>
<dbReference type="InterPro" id="IPR001645">
    <property type="entry name" value="Folylpolyglutamate_synth"/>
</dbReference>
<comment type="catalytic activity">
    <reaction evidence="9">
        <text>(6S)-5,6,7,8-tetrahydrofolyl-(gamma-L-Glu)(n) + L-glutamate + ATP = (6S)-5,6,7,8-tetrahydrofolyl-(gamma-L-Glu)(n+1) + ADP + phosphate + H(+)</text>
        <dbReference type="Rhea" id="RHEA:10580"/>
        <dbReference type="Rhea" id="RHEA-COMP:14738"/>
        <dbReference type="Rhea" id="RHEA-COMP:14740"/>
        <dbReference type="ChEBI" id="CHEBI:15378"/>
        <dbReference type="ChEBI" id="CHEBI:29985"/>
        <dbReference type="ChEBI" id="CHEBI:30616"/>
        <dbReference type="ChEBI" id="CHEBI:43474"/>
        <dbReference type="ChEBI" id="CHEBI:141005"/>
        <dbReference type="ChEBI" id="CHEBI:456216"/>
        <dbReference type="EC" id="6.3.2.17"/>
    </reaction>
</comment>
<dbReference type="SUPFAM" id="SSF53623">
    <property type="entry name" value="MurD-like peptide ligases, catalytic domain"/>
    <property type="match status" value="1"/>
</dbReference>
<name>A0A2T3G486_9FIRM</name>
<evidence type="ECO:0000256" key="3">
    <source>
        <dbReference type="ARBA" id="ARBA00022598"/>
    </source>
</evidence>
<dbReference type="PANTHER" id="PTHR11136">
    <property type="entry name" value="FOLYLPOLYGLUTAMATE SYNTHASE-RELATED"/>
    <property type="match status" value="1"/>
</dbReference>
<dbReference type="NCBIfam" id="TIGR01499">
    <property type="entry name" value="folC"/>
    <property type="match status" value="1"/>
</dbReference>
<dbReference type="AlphaFoldDB" id="A0A2T3G486"/>
<evidence type="ECO:0000256" key="2">
    <source>
        <dbReference type="ARBA" id="ARBA00013025"/>
    </source>
</evidence>
<dbReference type="GO" id="GO:0046872">
    <property type="term" value="F:metal ion binding"/>
    <property type="evidence" value="ECO:0007669"/>
    <property type="project" value="UniProtKB-KW"/>
</dbReference>
<evidence type="ECO:0000256" key="9">
    <source>
        <dbReference type="ARBA" id="ARBA00047493"/>
    </source>
</evidence>
<feature type="domain" description="Mur ligase central" evidence="11">
    <location>
        <begin position="144"/>
        <end position="353"/>
    </location>
</feature>
<dbReference type="PROSITE" id="PS01012">
    <property type="entry name" value="FOLYLPOLYGLU_SYNT_2"/>
    <property type="match status" value="1"/>
</dbReference>
<evidence type="ECO:0000256" key="6">
    <source>
        <dbReference type="ARBA" id="ARBA00022840"/>
    </source>
</evidence>
<dbReference type="InterPro" id="IPR018109">
    <property type="entry name" value="Folylpolyglutamate_synth_CS"/>
</dbReference>
<dbReference type="EMBL" id="PYLQ01000005">
    <property type="protein sequence ID" value="PST42365.1"/>
    <property type="molecule type" value="Genomic_DNA"/>
</dbReference>
<dbReference type="Proteomes" id="UP000240974">
    <property type="component" value="Unassembled WGS sequence"/>
</dbReference>
<proteinExistence type="inferred from homology"/>
<dbReference type="GO" id="GO:0005524">
    <property type="term" value="F:ATP binding"/>
    <property type="evidence" value="ECO:0007669"/>
    <property type="project" value="UniProtKB-KW"/>
</dbReference>
<dbReference type="Gene3D" id="3.40.1190.10">
    <property type="entry name" value="Mur-like, catalytic domain"/>
    <property type="match status" value="1"/>
</dbReference>
<evidence type="ECO:0000256" key="4">
    <source>
        <dbReference type="ARBA" id="ARBA00022723"/>
    </source>
</evidence>
<keyword evidence="5" id="KW-0547">Nucleotide-binding</keyword>
<keyword evidence="6" id="KW-0067">ATP-binding</keyword>
<accession>A0A2T3G486</accession>
<dbReference type="PANTHER" id="PTHR11136:SF0">
    <property type="entry name" value="DIHYDROFOLATE SYNTHETASE-RELATED"/>
    <property type="match status" value="1"/>
</dbReference>
<comment type="caution">
    <text evidence="12">The sequence shown here is derived from an EMBL/GenBank/DDBJ whole genome shotgun (WGS) entry which is preliminary data.</text>
</comment>
<comment type="similarity">
    <text evidence="1">Belongs to the folylpolyglutamate synthase family.</text>
</comment>
<dbReference type="Pfam" id="PF08245">
    <property type="entry name" value="Mur_ligase_M"/>
    <property type="match status" value="1"/>
</dbReference>
<organism evidence="12 13">
    <name type="scientific">Faecalibacillus intestinalis</name>
    <dbReference type="NCBI Taxonomy" id="1982626"/>
    <lineage>
        <taxon>Bacteria</taxon>
        <taxon>Bacillati</taxon>
        <taxon>Bacillota</taxon>
        <taxon>Erysipelotrichia</taxon>
        <taxon>Erysipelotrichales</taxon>
        <taxon>Coprobacillaceae</taxon>
        <taxon>Faecalibacillus</taxon>
    </lineage>
</organism>
<reference evidence="12 13" key="1">
    <citation type="journal article" date="2019" name="Int. J. Syst. Evol. Microbiol.">
        <title>Faecalibacillus intestinalis gen. nov., sp. nov. and Faecalibacillus faecis sp. nov., isolated from human faeces.</title>
        <authorList>
            <person name="Seo B."/>
            <person name="Jeon K."/>
            <person name="Baek I."/>
            <person name="Lee Y.M."/>
            <person name="Baek K."/>
            <person name="Ko G."/>
        </authorList>
    </citation>
    <scope>NUCLEOTIDE SEQUENCE [LARGE SCALE GENOMIC DNA]</scope>
    <source>
        <strain evidence="12 13">SNUG30099</strain>
    </source>
</reference>
<dbReference type="InterPro" id="IPR036615">
    <property type="entry name" value="Mur_ligase_C_dom_sf"/>
</dbReference>
<dbReference type="InterPro" id="IPR013221">
    <property type="entry name" value="Mur_ligase_cen"/>
</dbReference>
<evidence type="ECO:0000313" key="12">
    <source>
        <dbReference type="EMBL" id="PST42365.1"/>
    </source>
</evidence>
<dbReference type="InterPro" id="IPR036565">
    <property type="entry name" value="Mur-like_cat_sf"/>
</dbReference>
<dbReference type="Gene3D" id="3.90.190.20">
    <property type="entry name" value="Mur ligase, C-terminal domain"/>
    <property type="match status" value="1"/>
</dbReference>
<keyword evidence="7" id="KW-0460">Magnesium</keyword>
<dbReference type="GO" id="GO:0005737">
    <property type="term" value="C:cytoplasm"/>
    <property type="evidence" value="ECO:0007669"/>
    <property type="project" value="TreeGrafter"/>
</dbReference>
<gene>
    <name evidence="12" type="ORF">C7U54_05285</name>
</gene>
<evidence type="ECO:0000256" key="5">
    <source>
        <dbReference type="ARBA" id="ARBA00022741"/>
    </source>
</evidence>
<sequence>MFVGEIMSIKLLNEKRMDELIQFIHQEEITKEYLKQNQKIIYVNENQNINGVIIFDVIKNEIELCLGTDEIKQQLIAVIKKIALKDIIYQNKIIQIKTKKQFKHYEEVYDFIHQQKDRVYSLDNFKKYMQEFYNIQHALKCIHVCGTNGKGSTVNYMKEVLKKQGYTVGTFTSPALISRLDVVRINDEWIKEQFIVDVANRYVDNWLKYEISLFEIEVFISILYFIYQGVDYAIYEVGLGGELDATNIILPMVCVNTNIGLDHMDYLGDSYESIARAKAGIIKEHVDFITGEHKQECVDIFRDTCEKHHSHLIRLDRIHDLQDGENVKYTYKDYNVVLNTPALYQIENSALALETLLYLKEHHFIELDESSIVEGLFEAKWAGRFEIISEKPLIILDGAHNREGVDELYRSARKLHNLKIIFSALRDKDTDYMIERLLDLTYDITVCEFKHPRSQSAKLLAGDYPVKIEPDFRKALDDIYLQEGTFLITGSLYFISEVRKYLLQKIHSK</sequence>
<evidence type="ECO:0000256" key="1">
    <source>
        <dbReference type="ARBA" id="ARBA00008276"/>
    </source>
</evidence>
<feature type="domain" description="Mur ligase C-terminal" evidence="10">
    <location>
        <begin position="383"/>
        <end position="479"/>
    </location>
</feature>
<evidence type="ECO:0000259" key="11">
    <source>
        <dbReference type="Pfam" id="PF08245"/>
    </source>
</evidence>
<evidence type="ECO:0000256" key="8">
    <source>
        <dbReference type="ARBA" id="ARBA00030592"/>
    </source>
</evidence>
<keyword evidence="4" id="KW-0479">Metal-binding</keyword>
<evidence type="ECO:0000313" key="13">
    <source>
        <dbReference type="Proteomes" id="UP000240974"/>
    </source>
</evidence>
<dbReference type="SUPFAM" id="SSF53244">
    <property type="entry name" value="MurD-like peptide ligases, peptide-binding domain"/>
    <property type="match status" value="1"/>
</dbReference>
<evidence type="ECO:0000259" key="10">
    <source>
        <dbReference type="Pfam" id="PF02875"/>
    </source>
</evidence>
<dbReference type="GO" id="GO:0008841">
    <property type="term" value="F:dihydrofolate synthase activity"/>
    <property type="evidence" value="ECO:0007669"/>
    <property type="project" value="TreeGrafter"/>
</dbReference>
<dbReference type="GO" id="GO:0004326">
    <property type="term" value="F:tetrahydrofolylpolyglutamate synthase activity"/>
    <property type="evidence" value="ECO:0007669"/>
    <property type="project" value="UniProtKB-EC"/>
</dbReference>
<protein>
    <recommendedName>
        <fullName evidence="2">tetrahydrofolate synthase</fullName>
        <ecNumber evidence="2">6.3.2.17</ecNumber>
    </recommendedName>
    <alternativeName>
        <fullName evidence="8">Tetrahydrofolylpolyglutamate synthase</fullName>
    </alternativeName>
</protein>
<keyword evidence="13" id="KW-1185">Reference proteome</keyword>
<dbReference type="Pfam" id="PF02875">
    <property type="entry name" value="Mur_ligase_C"/>
    <property type="match status" value="1"/>
</dbReference>
<evidence type="ECO:0000256" key="7">
    <source>
        <dbReference type="ARBA" id="ARBA00022842"/>
    </source>
</evidence>